<proteinExistence type="predicted"/>
<dbReference type="Pfam" id="PF05704">
    <property type="entry name" value="Caps_synth"/>
    <property type="match status" value="1"/>
</dbReference>
<evidence type="ECO:0000313" key="2">
    <source>
        <dbReference type="Proteomes" id="UP000267003"/>
    </source>
</evidence>
<dbReference type="EMBL" id="RAWK01000146">
    <property type="protein sequence ID" value="RKH61645.1"/>
    <property type="molecule type" value="Genomic_DNA"/>
</dbReference>
<comment type="caution">
    <text evidence="1">The sequence shown here is derived from an EMBL/GenBank/DDBJ whole genome shotgun (WGS) entry which is preliminary data.</text>
</comment>
<dbReference type="Proteomes" id="UP000267003">
    <property type="component" value="Unassembled WGS sequence"/>
</dbReference>
<dbReference type="InterPro" id="IPR029044">
    <property type="entry name" value="Nucleotide-diphossugar_trans"/>
</dbReference>
<protein>
    <submittedName>
        <fullName evidence="1">Uncharacterized protein</fullName>
    </submittedName>
</protein>
<dbReference type="AlphaFoldDB" id="A0A3A8Q633"/>
<dbReference type="GO" id="GO:0016757">
    <property type="term" value="F:glycosyltransferase activity"/>
    <property type="evidence" value="ECO:0007669"/>
    <property type="project" value="InterPro"/>
</dbReference>
<dbReference type="Gene3D" id="3.90.550.10">
    <property type="entry name" value="Spore Coat Polysaccharide Biosynthesis Protein SpsA, Chain A"/>
    <property type="match status" value="1"/>
</dbReference>
<name>A0A3A8Q633_9BACT</name>
<gene>
    <name evidence="1" type="ORF">D7W81_23485</name>
</gene>
<accession>A0A3A8Q633</accession>
<dbReference type="Gene3D" id="3.90.550.20">
    <property type="match status" value="1"/>
</dbReference>
<evidence type="ECO:0000313" key="1">
    <source>
        <dbReference type="EMBL" id="RKH61645.1"/>
    </source>
</evidence>
<dbReference type="InterPro" id="IPR002495">
    <property type="entry name" value="Glyco_trans_8"/>
</dbReference>
<keyword evidence="2" id="KW-1185">Reference proteome</keyword>
<dbReference type="RefSeq" id="WP_120557638.1">
    <property type="nucleotide sequence ID" value="NZ_RAWK01000146.1"/>
</dbReference>
<dbReference type="Pfam" id="PF01501">
    <property type="entry name" value="Glyco_transf_8"/>
    <property type="match status" value="1"/>
</dbReference>
<dbReference type="InterPro" id="IPR008441">
    <property type="entry name" value="AfumC-like_glycosyl_Trfase"/>
</dbReference>
<reference evidence="2" key="1">
    <citation type="submission" date="2018-09" db="EMBL/GenBank/DDBJ databases">
        <authorList>
            <person name="Livingstone P.G."/>
            <person name="Whitworth D.E."/>
        </authorList>
    </citation>
    <scope>NUCLEOTIDE SEQUENCE [LARGE SCALE GENOMIC DNA]</scope>
    <source>
        <strain evidence="2">AB050A</strain>
    </source>
</reference>
<dbReference type="SUPFAM" id="SSF53448">
    <property type="entry name" value="Nucleotide-diphospho-sugar transferases"/>
    <property type="match status" value="2"/>
</dbReference>
<organism evidence="1 2">
    <name type="scientific">Corallococcus aberystwythensis</name>
    <dbReference type="NCBI Taxonomy" id="2316722"/>
    <lineage>
        <taxon>Bacteria</taxon>
        <taxon>Pseudomonadati</taxon>
        <taxon>Myxococcota</taxon>
        <taxon>Myxococcia</taxon>
        <taxon>Myxococcales</taxon>
        <taxon>Cystobacterineae</taxon>
        <taxon>Myxococcaceae</taxon>
        <taxon>Corallococcus</taxon>
    </lineage>
</organism>
<sequence>MWTLWLYWEGAMPAYIQLCSELLQAFHPNAVLVTPETLPQYGIDPAKLSHMHVRQRSDCIRTALLHDFGGMWCDIDCIPLRTFELFYRLAEKSSVGFASYDSTDDTIGYCFTASLPRAPVIARQYERVMAVVNSGRAPGWLEVSTEPLTQVVREVGRENMPVLPLYLMQPVVWHEQQRFIVRGSDEEHRKHLAGNPSVFCYLLSNQCMSDDVKRLTRHELLTSDRFISFLFRESASRARALRGNVLAKGKAVVTLNLYGDGLRPALRDSQRAAAERWGAEYVEITRPMYSSPDAYWEKLNLDRHVQAYERVVYLDRDVVVRADCPNLFDLVPANSFGGICSEQDGHHLRETIEAKMRHLYRTVGVALDYEREYLNSGVLVFSPREHGNAFDAARYIHLLTHERSWEVYDQGCLSLALKFTQTPLHVLSPTFNRCGERLWNHWTPWMAGNTRCYTREF</sequence>